<feature type="domain" description="Copper amine oxidase catalytic" evidence="9">
    <location>
        <begin position="324"/>
        <end position="577"/>
    </location>
</feature>
<accession>M2WQ34</accession>
<dbReference type="Pfam" id="PF02728">
    <property type="entry name" value="Cu_amine_oxidN3"/>
    <property type="match status" value="1"/>
</dbReference>
<dbReference type="Gene3D" id="2.70.98.20">
    <property type="entry name" value="Copper amine oxidase, catalytic domain"/>
    <property type="match status" value="1"/>
</dbReference>
<evidence type="ECO:0000256" key="8">
    <source>
        <dbReference type="RuleBase" id="RU000672"/>
    </source>
</evidence>
<feature type="domain" description="Copper amine oxidase catalytic" evidence="9">
    <location>
        <begin position="135"/>
        <end position="302"/>
    </location>
</feature>
<dbReference type="InterPro" id="IPR036460">
    <property type="entry name" value="Cu_amine_oxidase_C_sf"/>
</dbReference>
<evidence type="ECO:0000256" key="3">
    <source>
        <dbReference type="ARBA" id="ARBA00022772"/>
    </source>
</evidence>
<dbReference type="Gramene" id="EME25875">
    <property type="protein sequence ID" value="EME25875"/>
    <property type="gene ID" value="Gasu_64640"/>
</dbReference>
<feature type="domain" description="Copper amine oxidase N3-terminal" evidence="10">
    <location>
        <begin position="6"/>
        <end position="106"/>
    </location>
</feature>
<keyword evidence="12" id="KW-1185">Reference proteome</keyword>
<name>M2WQ34_GALSU</name>
<dbReference type="InterPro" id="IPR000269">
    <property type="entry name" value="Cu_amine_oxidase"/>
</dbReference>
<dbReference type="AlphaFoldDB" id="M2WQ34"/>
<proteinExistence type="inferred from homology"/>
<evidence type="ECO:0000256" key="4">
    <source>
        <dbReference type="ARBA" id="ARBA00023002"/>
    </source>
</evidence>
<evidence type="ECO:0000313" key="12">
    <source>
        <dbReference type="Proteomes" id="UP000030680"/>
    </source>
</evidence>
<evidence type="ECO:0000259" key="9">
    <source>
        <dbReference type="Pfam" id="PF01179"/>
    </source>
</evidence>
<evidence type="ECO:0000256" key="6">
    <source>
        <dbReference type="PIRSR" id="PIRSR600269-50"/>
    </source>
</evidence>
<organism evidence="11 12">
    <name type="scientific">Galdieria sulphuraria</name>
    <name type="common">Red alga</name>
    <dbReference type="NCBI Taxonomy" id="130081"/>
    <lineage>
        <taxon>Eukaryota</taxon>
        <taxon>Rhodophyta</taxon>
        <taxon>Bangiophyceae</taxon>
        <taxon>Galdieriales</taxon>
        <taxon>Galdieriaceae</taxon>
        <taxon>Galdieria</taxon>
    </lineage>
</organism>
<dbReference type="OMA" id="QDGNIEC"/>
<comment type="PTM">
    <text evidence="7 8">Topaquinone (TPQ) is generated by copper-dependent autoxidation of a specific tyrosyl residue.</text>
</comment>
<evidence type="ECO:0000259" key="10">
    <source>
        <dbReference type="Pfam" id="PF02728"/>
    </source>
</evidence>
<feature type="active site" description="Proton acceptor" evidence="6">
    <location>
        <position position="211"/>
    </location>
</feature>
<dbReference type="GO" id="GO:0005507">
    <property type="term" value="F:copper ion binding"/>
    <property type="evidence" value="ECO:0007669"/>
    <property type="project" value="InterPro"/>
</dbReference>
<dbReference type="InterPro" id="IPR015802">
    <property type="entry name" value="Cu_amine_oxidase_N3"/>
</dbReference>
<keyword evidence="2 8" id="KW-0479">Metal-binding</keyword>
<dbReference type="GeneID" id="17084869"/>
<dbReference type="Gene3D" id="3.10.450.40">
    <property type="match status" value="1"/>
</dbReference>
<comment type="cofactor">
    <cofactor evidence="8">
        <name>Cu cation</name>
        <dbReference type="ChEBI" id="CHEBI:23378"/>
    </cofactor>
    <text evidence="8">Contains 1 topaquinone per subunit.</text>
</comment>
<keyword evidence="5 8" id="KW-0186">Copper</keyword>
<sequence length="596" mass="69636">MEDVQPRIMFDELVEVERVVKKDPKVQFILKKYYHFDNMDLVIADGWGIGNDGETWEQSRRLVQVFLWCRMNAKDDNLYAHPIEGFTPIVDLNLMEIIYYTLHEKLISPIPRTQYPYTVRQLGEENLRDNLKPLSTCQPKGVSFQVDGHVVEWQNWRLHIGFNVREALVLRDVEFCDQGTYRKVLHRASLAEMLVPYGDPRPPHNRKIAFDVGEYGLGFCCNSLKLGCDCLGVITYFDAVVHDTLGNPVTIKNAICLHEEDSGLLWKHSDIRSGDVEVRRGRKLVISCVATFVNYEYGLYWYSILFLFFPIRQYFTVVPLLFRYFHQDGKIEFTIKHTGQLFTSAWDIDRDGKCPFGTLVAPNVNAQYHQHFYCMRLDFDLDDEDNYVSELNVSSMSEKKARLYLDSNKSCYTFNGIQVEETIFEHEKEAQRRVNPEAARYWKVSTSNRRNRMGYPCSYKIIPQSVSYPFALDHSSIVRRCQFVKNSLWVTPYDELEYYPAGDYPNQSRKDEGLAKWTDFNRNIRDTDIVVWYSFGITHKYSFFGIVPQCEDWPIMPVIEASFAMHPSNFFDQNPTMDVPPQYLINDTVHACQNGH</sequence>
<dbReference type="GO" id="GO:0008131">
    <property type="term" value="F:primary methylamine oxidase activity"/>
    <property type="evidence" value="ECO:0007669"/>
    <property type="project" value="InterPro"/>
</dbReference>
<evidence type="ECO:0000256" key="7">
    <source>
        <dbReference type="PIRSR" id="PIRSR600269-51"/>
    </source>
</evidence>
<evidence type="ECO:0000256" key="1">
    <source>
        <dbReference type="ARBA" id="ARBA00007983"/>
    </source>
</evidence>
<dbReference type="PROSITE" id="PS01164">
    <property type="entry name" value="COPPER_AMINE_OXID_1"/>
    <property type="match status" value="1"/>
</dbReference>
<dbReference type="InterPro" id="IPR015798">
    <property type="entry name" value="Cu_amine_oxidase_C"/>
</dbReference>
<evidence type="ECO:0000313" key="11">
    <source>
        <dbReference type="EMBL" id="EME25875.1"/>
    </source>
</evidence>
<dbReference type="RefSeq" id="XP_005702395.1">
    <property type="nucleotide sequence ID" value="XM_005702338.1"/>
</dbReference>
<evidence type="ECO:0000256" key="2">
    <source>
        <dbReference type="ARBA" id="ARBA00022723"/>
    </source>
</evidence>
<dbReference type="Proteomes" id="UP000030680">
    <property type="component" value="Unassembled WGS sequence"/>
</dbReference>
<protein>
    <recommendedName>
        <fullName evidence="8">Amine oxidase</fullName>
        <ecNumber evidence="8">1.4.3.-</ecNumber>
    </recommendedName>
</protein>
<dbReference type="KEGG" id="gsl:Gasu_64640"/>
<dbReference type="InterPro" id="IPR016182">
    <property type="entry name" value="Cu_amine_oxidase_N-reg"/>
</dbReference>
<dbReference type="PANTHER" id="PTHR10638:SF41">
    <property type="entry name" value="AMINE OXIDASE"/>
    <property type="match status" value="1"/>
</dbReference>
<feature type="modified residue" description="2',4',5'-topaquinone" evidence="7">
    <location>
        <position position="295"/>
    </location>
</feature>
<keyword evidence="4 8" id="KW-0560">Oxidoreductase</keyword>
<dbReference type="GO" id="GO:0048038">
    <property type="term" value="F:quinone binding"/>
    <property type="evidence" value="ECO:0007669"/>
    <property type="project" value="InterPro"/>
</dbReference>
<dbReference type="OrthoDB" id="5379943at2759"/>
<dbReference type="Pfam" id="PF01179">
    <property type="entry name" value="Cu_amine_oxid"/>
    <property type="match status" value="2"/>
</dbReference>
<keyword evidence="3 6" id="KW-0801">TPQ</keyword>
<dbReference type="SUPFAM" id="SSF49998">
    <property type="entry name" value="Amine oxidase catalytic domain"/>
    <property type="match status" value="1"/>
</dbReference>
<comment type="similarity">
    <text evidence="1 8">Belongs to the copper/topaquinone oxidase family.</text>
</comment>
<gene>
    <name evidence="11" type="ORF">Gasu_64640</name>
</gene>
<feature type="active site" description="Schiff-base intermediate with substrate; via topaquinone" evidence="6">
    <location>
        <position position="295"/>
    </location>
</feature>
<dbReference type="EC" id="1.4.3.-" evidence="8"/>
<dbReference type="SUPFAM" id="SSF54416">
    <property type="entry name" value="Amine oxidase N-terminal region"/>
    <property type="match status" value="1"/>
</dbReference>
<dbReference type="EMBL" id="KB454746">
    <property type="protein sequence ID" value="EME25875.1"/>
    <property type="molecule type" value="Genomic_DNA"/>
</dbReference>
<reference evidence="12" key="1">
    <citation type="journal article" date="2013" name="Science">
        <title>Gene transfer from bacteria and archaea facilitated evolution of an extremophilic eukaryote.</title>
        <authorList>
            <person name="Schonknecht G."/>
            <person name="Chen W.H."/>
            <person name="Ternes C.M."/>
            <person name="Barbier G.G."/>
            <person name="Shrestha R.P."/>
            <person name="Stanke M."/>
            <person name="Brautigam A."/>
            <person name="Baker B.J."/>
            <person name="Banfield J.F."/>
            <person name="Garavito R.M."/>
            <person name="Carr K."/>
            <person name="Wilkerson C."/>
            <person name="Rensing S.A."/>
            <person name="Gagneul D."/>
            <person name="Dickenson N.E."/>
            <person name="Oesterhelt C."/>
            <person name="Lercher M.J."/>
            <person name="Weber A.P."/>
        </authorList>
    </citation>
    <scope>NUCLEOTIDE SEQUENCE [LARGE SCALE GENOMIC DNA]</scope>
    <source>
        <strain evidence="12">074W</strain>
    </source>
</reference>
<evidence type="ECO:0000256" key="5">
    <source>
        <dbReference type="ARBA" id="ARBA00023008"/>
    </source>
</evidence>
<dbReference type="STRING" id="130081.M2WQ34"/>
<dbReference type="PANTHER" id="PTHR10638">
    <property type="entry name" value="COPPER AMINE OXIDASE"/>
    <property type="match status" value="1"/>
</dbReference>
<dbReference type="InterPro" id="IPR049948">
    <property type="entry name" value="Cu_Am_ox_TPQ-bd"/>
</dbReference>
<dbReference type="eggNOG" id="KOG1186">
    <property type="taxonomic scope" value="Eukaryota"/>
</dbReference>
<dbReference type="GO" id="GO:0009308">
    <property type="term" value="P:amine metabolic process"/>
    <property type="evidence" value="ECO:0007669"/>
    <property type="project" value="UniProtKB-UniRule"/>
</dbReference>
<feature type="non-terminal residue" evidence="11">
    <location>
        <position position="1"/>
    </location>
</feature>